<protein>
    <submittedName>
        <fullName evidence="5">MarR family transcriptional regulator</fullName>
    </submittedName>
</protein>
<dbReference type="Gene3D" id="1.10.287.160">
    <property type="entry name" value="HR1 repeat"/>
    <property type="match status" value="1"/>
</dbReference>
<dbReference type="InParanoid" id="A0A7L4YN37"/>
<dbReference type="InterPro" id="IPR000835">
    <property type="entry name" value="HTH_MarR-typ"/>
</dbReference>
<dbReference type="AlphaFoldDB" id="A0A7L4YN37"/>
<dbReference type="GO" id="GO:0003700">
    <property type="term" value="F:DNA-binding transcription factor activity"/>
    <property type="evidence" value="ECO:0007669"/>
    <property type="project" value="InterPro"/>
</dbReference>
<accession>A0A7L4YN37</accession>
<keyword evidence="2" id="KW-0238">DNA-binding</keyword>
<proteinExistence type="predicted"/>
<dbReference type="OrthoDB" id="67158at2"/>
<dbReference type="Pfam" id="PF12802">
    <property type="entry name" value="MarR_2"/>
    <property type="match status" value="1"/>
</dbReference>
<sequence length="159" mass="17560">MTRAKSRRNERAVAEFIESFAVMLTDAGMPRMPSRVFALMLTRDESSITAAEIASELHVSPAAVSGAVRYLIATGQVAKVRVRGERADRYSLGDTPWYEALVSRNPLMGGMTSHLERGVAAVGADTPAGERMARTHDFFDFLGRRMPDLLEEWRTGRGD</sequence>
<dbReference type="InterPro" id="IPR036388">
    <property type="entry name" value="WH-like_DNA-bd_sf"/>
</dbReference>
<evidence type="ECO:0000313" key="6">
    <source>
        <dbReference type="Proteomes" id="UP000463857"/>
    </source>
</evidence>
<dbReference type="InterPro" id="IPR052362">
    <property type="entry name" value="HTH-GbsR_regulator"/>
</dbReference>
<feature type="domain" description="HTH marR-type" evidence="4">
    <location>
        <begin position="28"/>
        <end position="84"/>
    </location>
</feature>
<dbReference type="KEGG" id="eke:EK0264_08215"/>
<keyword evidence="1" id="KW-0805">Transcription regulation</keyword>
<dbReference type="GO" id="GO:0003677">
    <property type="term" value="F:DNA binding"/>
    <property type="evidence" value="ECO:0007669"/>
    <property type="project" value="UniProtKB-KW"/>
</dbReference>
<dbReference type="PANTHER" id="PTHR38465">
    <property type="entry name" value="HTH-TYPE TRANSCRIPTIONAL REGULATOR MJ1563-RELATED"/>
    <property type="match status" value="1"/>
</dbReference>
<evidence type="ECO:0000256" key="2">
    <source>
        <dbReference type="ARBA" id="ARBA00023125"/>
    </source>
</evidence>
<dbReference type="Proteomes" id="UP000463857">
    <property type="component" value="Chromosome"/>
</dbReference>
<evidence type="ECO:0000313" key="5">
    <source>
        <dbReference type="EMBL" id="QHC00264.1"/>
    </source>
</evidence>
<reference evidence="5 6" key="1">
    <citation type="journal article" date="2018" name="Int. J. Syst. Evol. Microbiol.">
        <title>Epidermidibacterium keratini gen. nov., sp. nov., a member of the family Sporichthyaceae, isolated from keratin epidermis.</title>
        <authorList>
            <person name="Lee D.G."/>
            <person name="Trujillo M.E."/>
            <person name="Kang S."/>
            <person name="Nam J.J."/>
            <person name="Kim Y.J."/>
        </authorList>
    </citation>
    <scope>NUCLEOTIDE SEQUENCE [LARGE SCALE GENOMIC DNA]</scope>
    <source>
        <strain evidence="5 6">EPI-7</strain>
    </source>
</reference>
<evidence type="ECO:0000256" key="3">
    <source>
        <dbReference type="ARBA" id="ARBA00023163"/>
    </source>
</evidence>
<keyword evidence="6" id="KW-1185">Reference proteome</keyword>
<dbReference type="SUPFAM" id="SSF46785">
    <property type="entry name" value="Winged helix' DNA-binding domain"/>
    <property type="match status" value="1"/>
</dbReference>
<organism evidence="5 6">
    <name type="scientific">Epidermidibacterium keratini</name>
    <dbReference type="NCBI Taxonomy" id="1891644"/>
    <lineage>
        <taxon>Bacteria</taxon>
        <taxon>Bacillati</taxon>
        <taxon>Actinomycetota</taxon>
        <taxon>Actinomycetes</taxon>
        <taxon>Sporichthyales</taxon>
        <taxon>Sporichthyaceae</taxon>
        <taxon>Epidermidibacterium</taxon>
    </lineage>
</organism>
<keyword evidence="3" id="KW-0804">Transcription</keyword>
<dbReference type="RefSeq" id="WP_159544574.1">
    <property type="nucleotide sequence ID" value="NZ_CP047156.1"/>
</dbReference>
<name>A0A7L4YN37_9ACTN</name>
<gene>
    <name evidence="5" type="ORF">EK0264_08215</name>
</gene>
<dbReference type="Gene3D" id="1.10.10.10">
    <property type="entry name" value="Winged helix-like DNA-binding domain superfamily/Winged helix DNA-binding domain"/>
    <property type="match status" value="1"/>
</dbReference>
<dbReference type="InterPro" id="IPR036390">
    <property type="entry name" value="WH_DNA-bd_sf"/>
</dbReference>
<dbReference type="PANTHER" id="PTHR38465:SF2">
    <property type="entry name" value="HTH-TYPE TRANSCRIPTIONAL REGULATOR MMPR5"/>
    <property type="match status" value="1"/>
</dbReference>
<evidence type="ECO:0000256" key="1">
    <source>
        <dbReference type="ARBA" id="ARBA00023015"/>
    </source>
</evidence>
<dbReference type="EMBL" id="CP047156">
    <property type="protein sequence ID" value="QHC00264.1"/>
    <property type="molecule type" value="Genomic_DNA"/>
</dbReference>
<evidence type="ECO:0000259" key="4">
    <source>
        <dbReference type="Pfam" id="PF12802"/>
    </source>
</evidence>